<dbReference type="Proteomes" id="UP000215086">
    <property type="component" value="Chromosome"/>
</dbReference>
<feature type="transmembrane region" description="Helical" evidence="1">
    <location>
        <begin position="253"/>
        <end position="275"/>
    </location>
</feature>
<sequence length="332" mass="36471">MQLGILGTHAKADVSSSANIQALKQLFSANGSSSVTGKKRPWLQYTSPDSIDSDDATFRTMLEKMDQFERISLAQSFQILPAIDLRDYGSFGLKPYRDYRDDERPKTYNEVPPPIVERALQAGRIDVDLVSADRLRRQFIWVSTNSFAYPFTYSIDYDSRVVWLAKSLDISDSALRRKSTFEVERTILEKFFVEVWDKLTPEQRQKVLDNIETATGRAIPNKVALVSLGGAGALMALGAAVTLAGFSFYTTMSVVICTVAGFFGVTLPFVVYTTASSLVCILSGPIGWAIAGILAAVGTALLLQANPKKTLSFVMALHFLKAQAFHEAGLLA</sequence>
<dbReference type="AlphaFoldDB" id="A0A286R9X6"/>
<evidence type="ECO:0000313" key="2">
    <source>
        <dbReference type="EMBL" id="ASV72768.1"/>
    </source>
</evidence>
<evidence type="ECO:0000256" key="1">
    <source>
        <dbReference type="SAM" id="Phobius"/>
    </source>
</evidence>
<feature type="transmembrane region" description="Helical" evidence="1">
    <location>
        <begin position="223"/>
        <end position="246"/>
    </location>
</feature>
<feature type="transmembrane region" description="Helical" evidence="1">
    <location>
        <begin position="281"/>
        <end position="303"/>
    </location>
</feature>
<dbReference type="EMBL" id="CP018477">
    <property type="protein sequence ID" value="ASV72768.1"/>
    <property type="molecule type" value="Genomic_DNA"/>
</dbReference>
<keyword evidence="1" id="KW-0812">Transmembrane</keyword>
<protein>
    <submittedName>
        <fullName evidence="2">Uncharacterized protein</fullName>
    </submittedName>
</protein>
<accession>A0A286R9X6</accession>
<keyword evidence="1" id="KW-0472">Membrane</keyword>
<reference evidence="2 3" key="1">
    <citation type="journal article" name="Front. Microbiol.">
        <title>Sugar Metabolism of the First Thermophilic Planctomycete Thermogutta terrifontis: Comparative Genomic and Transcriptomic Approaches.</title>
        <authorList>
            <person name="Elcheninov A.G."/>
            <person name="Menzel P."/>
            <person name="Gudbergsdottir S.R."/>
            <person name="Slesarev A.I."/>
            <person name="Kadnikov V.V."/>
            <person name="Krogh A."/>
            <person name="Bonch-Osmolovskaya E.A."/>
            <person name="Peng X."/>
            <person name="Kublanov I.V."/>
        </authorList>
    </citation>
    <scope>NUCLEOTIDE SEQUENCE [LARGE SCALE GENOMIC DNA]</scope>
    <source>
        <strain evidence="2 3">R1</strain>
    </source>
</reference>
<dbReference type="KEGG" id="ttf:THTE_0166"/>
<evidence type="ECO:0000313" key="3">
    <source>
        <dbReference type="Proteomes" id="UP000215086"/>
    </source>
</evidence>
<keyword evidence="1" id="KW-1133">Transmembrane helix</keyword>
<proteinExistence type="predicted"/>
<name>A0A286R9X6_9BACT</name>
<keyword evidence="3" id="KW-1185">Reference proteome</keyword>
<organism evidence="2 3">
    <name type="scientific">Thermogutta terrifontis</name>
    <dbReference type="NCBI Taxonomy" id="1331910"/>
    <lineage>
        <taxon>Bacteria</taxon>
        <taxon>Pseudomonadati</taxon>
        <taxon>Planctomycetota</taxon>
        <taxon>Planctomycetia</taxon>
        <taxon>Pirellulales</taxon>
        <taxon>Thermoguttaceae</taxon>
        <taxon>Thermogutta</taxon>
    </lineage>
</organism>
<gene>
    <name evidence="2" type="ORF">THTE_0166</name>
</gene>